<proteinExistence type="inferred from homology"/>
<evidence type="ECO:0000313" key="6">
    <source>
        <dbReference type="Proteomes" id="UP000246744"/>
    </source>
</evidence>
<keyword evidence="6" id="KW-1185">Reference proteome</keyword>
<dbReference type="OrthoDB" id="5598152at2"/>
<evidence type="ECO:0000313" key="5">
    <source>
        <dbReference type="EMBL" id="PWW12639.1"/>
    </source>
</evidence>
<dbReference type="SUPFAM" id="SSF52402">
    <property type="entry name" value="Adenine nucleotide alpha hydrolases-like"/>
    <property type="match status" value="1"/>
</dbReference>
<dbReference type="InterPro" id="IPR014730">
    <property type="entry name" value="ETF_a/b_N"/>
</dbReference>
<evidence type="ECO:0000256" key="3">
    <source>
        <dbReference type="ARBA" id="ARBA00022982"/>
    </source>
</evidence>
<evidence type="ECO:0000256" key="1">
    <source>
        <dbReference type="ARBA" id="ARBA00007557"/>
    </source>
</evidence>
<dbReference type="PANTHER" id="PTHR21294">
    <property type="entry name" value="ELECTRON TRANSFER FLAVOPROTEIN BETA-SUBUNIT"/>
    <property type="match status" value="1"/>
</dbReference>
<comment type="similarity">
    <text evidence="1">Belongs to the ETF beta-subunit/FixA family.</text>
</comment>
<reference evidence="5 6" key="1">
    <citation type="submission" date="2018-05" db="EMBL/GenBank/DDBJ databases">
        <title>Genomic Encyclopedia of Type Strains, Phase IV (KMG-IV): sequencing the most valuable type-strain genomes for metagenomic binning, comparative biology and taxonomic classification.</title>
        <authorList>
            <person name="Goeker M."/>
        </authorList>
    </citation>
    <scope>NUCLEOTIDE SEQUENCE [LARGE SCALE GENOMIC DNA]</scope>
    <source>
        <strain evidence="5 6">DSM 19579</strain>
    </source>
</reference>
<dbReference type="InterPro" id="IPR014729">
    <property type="entry name" value="Rossmann-like_a/b/a_fold"/>
</dbReference>
<dbReference type="EMBL" id="QGTS01000001">
    <property type="protein sequence ID" value="PWW12639.1"/>
    <property type="molecule type" value="Genomic_DNA"/>
</dbReference>
<dbReference type="PANTHER" id="PTHR21294:SF8">
    <property type="entry name" value="ELECTRON TRANSFER FLAVOPROTEIN SUBUNIT BETA"/>
    <property type="match status" value="1"/>
</dbReference>
<protein>
    <submittedName>
        <fullName evidence="5">Electron transfer flavoprotein beta subunit</fullName>
    </submittedName>
</protein>
<organism evidence="5 6">
    <name type="scientific">Mangrovibacter plantisponsor</name>
    <dbReference type="NCBI Taxonomy" id="451513"/>
    <lineage>
        <taxon>Bacteria</taxon>
        <taxon>Pseudomonadati</taxon>
        <taxon>Pseudomonadota</taxon>
        <taxon>Gammaproteobacteria</taxon>
        <taxon>Enterobacterales</taxon>
        <taxon>Enterobacteriaceae</taxon>
        <taxon>Mangrovibacter</taxon>
    </lineage>
</organism>
<feature type="domain" description="Electron transfer flavoprotein alpha/beta-subunit N-terminal" evidence="4">
    <location>
        <begin position="33"/>
        <end position="180"/>
    </location>
</feature>
<evidence type="ECO:0000259" key="4">
    <source>
        <dbReference type="Pfam" id="PF01012"/>
    </source>
</evidence>
<name>A0A317Q844_9ENTR</name>
<dbReference type="Gene3D" id="3.40.50.620">
    <property type="entry name" value="HUPs"/>
    <property type="match status" value="1"/>
</dbReference>
<evidence type="ECO:0000256" key="2">
    <source>
        <dbReference type="ARBA" id="ARBA00022448"/>
    </source>
</evidence>
<dbReference type="InterPro" id="IPR012255">
    <property type="entry name" value="ETF_b"/>
</dbReference>
<gene>
    <name evidence="5" type="ORF">DES37_101207</name>
</gene>
<dbReference type="GO" id="GO:0009055">
    <property type="term" value="F:electron transfer activity"/>
    <property type="evidence" value="ECO:0007669"/>
    <property type="project" value="InterPro"/>
</dbReference>
<keyword evidence="2" id="KW-0813">Transport</keyword>
<dbReference type="AlphaFoldDB" id="A0A317Q844"/>
<keyword evidence="3" id="KW-0249">Electron transport</keyword>
<dbReference type="Pfam" id="PF01012">
    <property type="entry name" value="ETF"/>
    <property type="match status" value="1"/>
</dbReference>
<sequence length="264" mass="28650">MQREEHNMACQITALVSIGKHPESGRARRAEQDARAVEMGMSLSVDQLEVLHAGNPYDSALRSYAGMGISSLRVLSMDENGDAVKVLSHYLQHKQPDIILTGVRSEGGESSGMLPFLLAEALSIPVVVGVAEIVRMTGTEAEVLQALPRGQRRLLRVSLPFIASVDMAAVAPRQSAYGPASRAKIDFHDEGVQAVDEAMLQWEEAPARKKPKRLKVVKAKTAADRFRAATAKSQSEGGKVLKDKPVAEMAQSIFDLLLEEGVIR</sequence>
<comment type="caution">
    <text evidence="5">The sequence shown here is derived from an EMBL/GenBank/DDBJ whole genome shotgun (WGS) entry which is preliminary data.</text>
</comment>
<accession>A0A317Q844</accession>
<dbReference type="Proteomes" id="UP000246744">
    <property type="component" value="Unassembled WGS sequence"/>
</dbReference>